<comment type="similarity">
    <text evidence="3 10">Belongs to the peptidase M24B family.</text>
</comment>
<evidence type="ECO:0000256" key="2">
    <source>
        <dbReference type="ARBA" id="ARBA00001936"/>
    </source>
</evidence>
<dbReference type="PANTHER" id="PTHR43226:SF4">
    <property type="entry name" value="XAA-PRO AMINOPEPTIDASE 3"/>
    <property type="match status" value="1"/>
</dbReference>
<evidence type="ECO:0000256" key="9">
    <source>
        <dbReference type="ARBA" id="ARBA00023211"/>
    </source>
</evidence>
<dbReference type="InterPro" id="IPR007865">
    <property type="entry name" value="Aminopep_P_N"/>
</dbReference>
<evidence type="ECO:0000313" key="12">
    <source>
        <dbReference type="EMBL" id="SKA71120.1"/>
    </source>
</evidence>
<dbReference type="OrthoDB" id="9806388at2"/>
<keyword evidence="5" id="KW-0645">Protease</keyword>
<evidence type="ECO:0000256" key="10">
    <source>
        <dbReference type="RuleBase" id="RU000590"/>
    </source>
</evidence>
<dbReference type="AlphaFoldDB" id="A0A1T4W1I0"/>
<dbReference type="Pfam" id="PF05195">
    <property type="entry name" value="AMP_N"/>
    <property type="match status" value="1"/>
</dbReference>
<organism evidence="12 13">
    <name type="scientific">Desulfobaculum bizertense DSM 18034</name>
    <dbReference type="NCBI Taxonomy" id="1121442"/>
    <lineage>
        <taxon>Bacteria</taxon>
        <taxon>Pseudomonadati</taxon>
        <taxon>Thermodesulfobacteriota</taxon>
        <taxon>Desulfovibrionia</taxon>
        <taxon>Desulfovibrionales</taxon>
        <taxon>Desulfovibrionaceae</taxon>
        <taxon>Desulfobaculum</taxon>
    </lineage>
</organism>
<dbReference type="InterPro" id="IPR029149">
    <property type="entry name" value="Creatin/AminoP/Spt16_N"/>
</dbReference>
<dbReference type="InterPro" id="IPR036005">
    <property type="entry name" value="Creatinase/aminopeptidase-like"/>
</dbReference>
<dbReference type="GO" id="GO:0070006">
    <property type="term" value="F:metalloaminopeptidase activity"/>
    <property type="evidence" value="ECO:0007669"/>
    <property type="project" value="InterPro"/>
</dbReference>
<dbReference type="PROSITE" id="PS00491">
    <property type="entry name" value="PROLINE_PEPTIDASE"/>
    <property type="match status" value="1"/>
</dbReference>
<evidence type="ECO:0000256" key="8">
    <source>
        <dbReference type="ARBA" id="ARBA00023049"/>
    </source>
</evidence>
<dbReference type="SUPFAM" id="SSF55920">
    <property type="entry name" value="Creatinase/aminopeptidase"/>
    <property type="match status" value="1"/>
</dbReference>
<keyword evidence="8" id="KW-0482">Metalloprotease</keyword>
<dbReference type="InterPro" id="IPR001131">
    <property type="entry name" value="Peptidase_M24B_aminopep-P_CS"/>
</dbReference>
<dbReference type="SUPFAM" id="SSF53092">
    <property type="entry name" value="Creatinase/prolidase N-terminal domain"/>
    <property type="match status" value="1"/>
</dbReference>
<dbReference type="Gene3D" id="3.40.350.10">
    <property type="entry name" value="Creatinase/prolidase N-terminal domain"/>
    <property type="match status" value="1"/>
</dbReference>
<evidence type="ECO:0000256" key="3">
    <source>
        <dbReference type="ARBA" id="ARBA00008766"/>
    </source>
</evidence>
<dbReference type="PANTHER" id="PTHR43226">
    <property type="entry name" value="XAA-PRO AMINOPEPTIDASE 3"/>
    <property type="match status" value="1"/>
</dbReference>
<evidence type="ECO:0000259" key="11">
    <source>
        <dbReference type="SMART" id="SM01011"/>
    </source>
</evidence>
<evidence type="ECO:0000256" key="5">
    <source>
        <dbReference type="ARBA" id="ARBA00022670"/>
    </source>
</evidence>
<dbReference type="Pfam" id="PF00557">
    <property type="entry name" value="Peptidase_M24"/>
    <property type="match status" value="1"/>
</dbReference>
<dbReference type="EMBL" id="FUYA01000004">
    <property type="protein sequence ID" value="SKA71120.1"/>
    <property type="molecule type" value="Genomic_DNA"/>
</dbReference>
<evidence type="ECO:0000313" key="13">
    <source>
        <dbReference type="Proteomes" id="UP000189733"/>
    </source>
</evidence>
<dbReference type="EC" id="3.4.11.9" evidence="4"/>
<dbReference type="InterPro" id="IPR052433">
    <property type="entry name" value="X-Pro_dipept-like"/>
</dbReference>
<keyword evidence="6 10" id="KW-0479">Metal-binding</keyword>
<proteinExistence type="inferred from homology"/>
<dbReference type="GO" id="GO:0006508">
    <property type="term" value="P:proteolysis"/>
    <property type="evidence" value="ECO:0007669"/>
    <property type="project" value="UniProtKB-KW"/>
</dbReference>
<evidence type="ECO:0000256" key="4">
    <source>
        <dbReference type="ARBA" id="ARBA00012574"/>
    </source>
</evidence>
<evidence type="ECO:0000256" key="7">
    <source>
        <dbReference type="ARBA" id="ARBA00022801"/>
    </source>
</evidence>
<gene>
    <name evidence="12" type="ORF">SAMN02745702_01417</name>
</gene>
<evidence type="ECO:0000256" key="6">
    <source>
        <dbReference type="ARBA" id="ARBA00022723"/>
    </source>
</evidence>
<dbReference type="Proteomes" id="UP000189733">
    <property type="component" value="Unassembled WGS sequence"/>
</dbReference>
<name>A0A1T4W1I0_9BACT</name>
<comment type="cofactor">
    <cofactor evidence="2">
        <name>Mn(2+)</name>
        <dbReference type="ChEBI" id="CHEBI:29035"/>
    </cofactor>
</comment>
<protein>
    <recommendedName>
        <fullName evidence="4">Xaa-Pro aminopeptidase</fullName>
        <ecNumber evidence="4">3.4.11.9</ecNumber>
    </recommendedName>
</protein>
<evidence type="ECO:0000256" key="1">
    <source>
        <dbReference type="ARBA" id="ARBA00001424"/>
    </source>
</evidence>
<dbReference type="CDD" id="cd01087">
    <property type="entry name" value="Prolidase"/>
    <property type="match status" value="1"/>
</dbReference>
<dbReference type="GO" id="GO:0005829">
    <property type="term" value="C:cytosol"/>
    <property type="evidence" value="ECO:0007669"/>
    <property type="project" value="TreeGrafter"/>
</dbReference>
<feature type="domain" description="Aminopeptidase P N-terminal" evidence="11">
    <location>
        <begin position="2"/>
        <end position="133"/>
    </location>
</feature>
<keyword evidence="7" id="KW-0378">Hydrolase</keyword>
<keyword evidence="13" id="KW-1185">Reference proteome</keyword>
<dbReference type="Gene3D" id="3.90.230.10">
    <property type="entry name" value="Creatinase/methionine aminopeptidase superfamily"/>
    <property type="match status" value="1"/>
</dbReference>
<comment type="catalytic activity">
    <reaction evidence="1">
        <text>Release of any N-terminal amino acid, including proline, that is linked to proline, even from a dipeptide or tripeptide.</text>
        <dbReference type="EC" id="3.4.11.9"/>
    </reaction>
</comment>
<sequence>MFAPEIYAKRREVLAKGDIRGVALFVGNSEAPMNYRDNCYPFRQDSTFLYYFGHSLPDLCGTIDLDTGESALWGHDATLDEIIWTGPVPSLKERQEAILGDFSGSHSELKTYIEKQQRAGREIHWVDSYREENNLRVKQILNYKNQSEKCSTCIKKEIIKHRSVKSSEEVLEIEYANKISLEMYSEILRLCNENVPEQEIVGAITGILARHGSLPSFRPILSVHGETLHNHGHANILRKGDMLLIDSGAESQEHYASDITRTYPVNRRFDERQKALYSILYDAQTFACESCAPGVSYWDLHLQTCTRMAEGLKELGLMKGDVQEAVQKGAFALFMPHGLGHMLGLDVHDMENYGEDLVGYGDERKRSTIFGLSALRMARKLQPGHVVTVEPGLYFIPELISRWYDERKFEQYIDYNQLGDFKDFGGMRVEDDVLITKNSSRILGEIIPKSIHDIESFK</sequence>
<accession>A0A1T4W1I0</accession>
<keyword evidence="9" id="KW-0464">Manganese</keyword>
<dbReference type="InterPro" id="IPR000994">
    <property type="entry name" value="Pept_M24"/>
</dbReference>
<dbReference type="GO" id="GO:0030145">
    <property type="term" value="F:manganese ion binding"/>
    <property type="evidence" value="ECO:0007669"/>
    <property type="project" value="InterPro"/>
</dbReference>
<dbReference type="SMART" id="SM01011">
    <property type="entry name" value="AMP_N"/>
    <property type="match status" value="1"/>
</dbReference>
<dbReference type="STRING" id="1121442.SAMN02745702_01417"/>
<reference evidence="12 13" key="1">
    <citation type="submission" date="2017-02" db="EMBL/GenBank/DDBJ databases">
        <authorList>
            <person name="Peterson S.W."/>
        </authorList>
    </citation>
    <scope>NUCLEOTIDE SEQUENCE [LARGE SCALE GENOMIC DNA]</scope>
    <source>
        <strain evidence="12 13">DSM 18034</strain>
    </source>
</reference>
<dbReference type="RefSeq" id="WP_078684711.1">
    <property type="nucleotide sequence ID" value="NZ_FUYA01000004.1"/>
</dbReference>
<keyword evidence="12" id="KW-0031">Aminopeptidase</keyword>